<dbReference type="Proteomes" id="UP000827892">
    <property type="component" value="Chromosome I"/>
</dbReference>
<sequence length="84" mass="9539">MLDRIPICFQHRCWCATPDSPLIAPMSYYTTTPEPETTETVPEGSGDAEIVENAENPERKPIEFNILDYIKNVFLMGPETENGY</sequence>
<feature type="compositionally biased region" description="Low complexity" evidence="1">
    <location>
        <begin position="30"/>
        <end position="43"/>
    </location>
</feature>
<name>A0AAE9DXR6_CAEBR</name>
<dbReference type="AlphaFoldDB" id="A0AAE9DXR6"/>
<evidence type="ECO:0000313" key="3">
    <source>
        <dbReference type="Proteomes" id="UP000827892"/>
    </source>
</evidence>
<feature type="region of interest" description="Disordered" evidence="1">
    <location>
        <begin position="26"/>
        <end position="46"/>
    </location>
</feature>
<dbReference type="EMBL" id="CP090891">
    <property type="protein sequence ID" value="ULU13994.1"/>
    <property type="molecule type" value="Genomic_DNA"/>
</dbReference>
<organism evidence="2 3">
    <name type="scientific">Caenorhabditis briggsae</name>
    <dbReference type="NCBI Taxonomy" id="6238"/>
    <lineage>
        <taxon>Eukaryota</taxon>
        <taxon>Metazoa</taxon>
        <taxon>Ecdysozoa</taxon>
        <taxon>Nematoda</taxon>
        <taxon>Chromadorea</taxon>
        <taxon>Rhabditida</taxon>
        <taxon>Rhabditina</taxon>
        <taxon>Rhabditomorpha</taxon>
        <taxon>Rhabditoidea</taxon>
        <taxon>Rhabditidae</taxon>
        <taxon>Peloderinae</taxon>
        <taxon>Caenorhabditis</taxon>
    </lineage>
</organism>
<evidence type="ECO:0000313" key="2">
    <source>
        <dbReference type="EMBL" id="ULU13994.1"/>
    </source>
</evidence>
<accession>A0AAE9DXR6</accession>
<evidence type="ECO:0000256" key="1">
    <source>
        <dbReference type="SAM" id="MobiDB-lite"/>
    </source>
</evidence>
<protein>
    <submittedName>
        <fullName evidence="2">Uncharacterized protein</fullName>
    </submittedName>
</protein>
<gene>
    <name evidence="2" type="ORF">L3Y34_016483</name>
</gene>
<reference evidence="2 3" key="1">
    <citation type="submission" date="2022-05" db="EMBL/GenBank/DDBJ databases">
        <title>Chromosome-level reference genomes for two strains of Caenorhabditis briggsae: an improved platform for comparative genomics.</title>
        <authorList>
            <person name="Stevens L."/>
            <person name="Andersen E.C."/>
        </authorList>
    </citation>
    <scope>NUCLEOTIDE SEQUENCE [LARGE SCALE GENOMIC DNA]</scope>
    <source>
        <strain evidence="2">QX1410_ONT</strain>
        <tissue evidence="2">Whole-organism</tissue>
    </source>
</reference>
<proteinExistence type="predicted"/>